<comment type="caution">
    <text evidence="1">The sequence shown here is derived from an EMBL/GenBank/DDBJ whole genome shotgun (WGS) entry which is preliminary data.</text>
</comment>
<protein>
    <submittedName>
        <fullName evidence="1">Uncharacterized protein</fullName>
    </submittedName>
</protein>
<reference evidence="1 2" key="1">
    <citation type="submission" date="2018-01" db="EMBL/GenBank/DDBJ databases">
        <title>Draft genome sequence of Jishengella endophytica.</title>
        <authorList>
            <person name="Sahin N."/>
            <person name="Ay H."/>
            <person name="Saygin H."/>
        </authorList>
    </citation>
    <scope>NUCLEOTIDE SEQUENCE [LARGE SCALE GENOMIC DNA]</scope>
    <source>
        <strain evidence="1 2">DSM 45430</strain>
    </source>
</reference>
<name>A0A2W2DWB2_9ACTN</name>
<proteinExistence type="predicted"/>
<dbReference type="AlphaFoldDB" id="A0A2W2DWB2"/>
<evidence type="ECO:0000313" key="2">
    <source>
        <dbReference type="Proteomes" id="UP000248627"/>
    </source>
</evidence>
<evidence type="ECO:0000313" key="1">
    <source>
        <dbReference type="EMBL" id="PZF97123.1"/>
    </source>
</evidence>
<sequence>MAISWALRLGEPLDQGGLDALRSALGLTRTGRLADDWDELFGEVRLTVPGAGRVCRSASEVR</sequence>
<dbReference type="Proteomes" id="UP000248627">
    <property type="component" value="Unassembled WGS sequence"/>
</dbReference>
<gene>
    <name evidence="1" type="ORF">C1I93_12725</name>
</gene>
<organism evidence="1 2">
    <name type="scientific">Micromonospora endophytica</name>
    <dbReference type="NCBI Taxonomy" id="515350"/>
    <lineage>
        <taxon>Bacteria</taxon>
        <taxon>Bacillati</taxon>
        <taxon>Actinomycetota</taxon>
        <taxon>Actinomycetes</taxon>
        <taxon>Micromonosporales</taxon>
        <taxon>Micromonosporaceae</taxon>
        <taxon>Micromonospora</taxon>
    </lineage>
</organism>
<dbReference type="EMBL" id="POTX01000068">
    <property type="protein sequence ID" value="PZF97123.1"/>
    <property type="molecule type" value="Genomic_DNA"/>
</dbReference>
<accession>A0A2W2DWB2</accession>
<keyword evidence="2" id="KW-1185">Reference proteome</keyword>